<dbReference type="EMBL" id="KZ502888">
    <property type="protein sequence ID" value="PKU71105.1"/>
    <property type="molecule type" value="Genomic_DNA"/>
</dbReference>
<gene>
    <name evidence="1" type="primary">FRS3</name>
    <name evidence="1" type="ORF">MA16_Dca011546</name>
</gene>
<organism evidence="1 2">
    <name type="scientific">Dendrobium catenatum</name>
    <dbReference type="NCBI Taxonomy" id="906689"/>
    <lineage>
        <taxon>Eukaryota</taxon>
        <taxon>Viridiplantae</taxon>
        <taxon>Streptophyta</taxon>
        <taxon>Embryophyta</taxon>
        <taxon>Tracheophyta</taxon>
        <taxon>Spermatophyta</taxon>
        <taxon>Magnoliopsida</taxon>
        <taxon>Liliopsida</taxon>
        <taxon>Asparagales</taxon>
        <taxon>Orchidaceae</taxon>
        <taxon>Epidendroideae</taxon>
        <taxon>Malaxideae</taxon>
        <taxon>Dendrobiinae</taxon>
        <taxon>Dendrobium</taxon>
    </lineage>
</organism>
<evidence type="ECO:0000313" key="1">
    <source>
        <dbReference type="EMBL" id="PKU71105.1"/>
    </source>
</evidence>
<proteinExistence type="predicted"/>
<protein>
    <submittedName>
        <fullName evidence="1">Protein FAR1-RELATED SEQUENCE 3</fullName>
    </submittedName>
</protein>
<reference evidence="1 2" key="2">
    <citation type="journal article" date="2017" name="Nature">
        <title>The Apostasia genome and the evolution of orchids.</title>
        <authorList>
            <person name="Zhang G.Q."/>
            <person name="Liu K.W."/>
            <person name="Li Z."/>
            <person name="Lohaus R."/>
            <person name="Hsiao Y.Y."/>
            <person name="Niu S.C."/>
            <person name="Wang J.Y."/>
            <person name="Lin Y.C."/>
            <person name="Xu Q."/>
            <person name="Chen L.J."/>
            <person name="Yoshida K."/>
            <person name="Fujiwara S."/>
            <person name="Wang Z.W."/>
            <person name="Zhang Y.Q."/>
            <person name="Mitsuda N."/>
            <person name="Wang M."/>
            <person name="Liu G.H."/>
            <person name="Pecoraro L."/>
            <person name="Huang H.X."/>
            <person name="Xiao X.J."/>
            <person name="Lin M."/>
            <person name="Wu X.Y."/>
            <person name="Wu W.L."/>
            <person name="Chen Y.Y."/>
            <person name="Chang S.B."/>
            <person name="Sakamoto S."/>
            <person name="Ohme-Takagi M."/>
            <person name="Yagi M."/>
            <person name="Zeng S.J."/>
            <person name="Shen C.Y."/>
            <person name="Yeh C.M."/>
            <person name="Luo Y.B."/>
            <person name="Tsai W.C."/>
            <person name="Van de Peer Y."/>
            <person name="Liu Z.J."/>
        </authorList>
    </citation>
    <scope>NUCLEOTIDE SEQUENCE [LARGE SCALE GENOMIC DNA]</scope>
    <source>
        <tissue evidence="1">The whole plant</tissue>
    </source>
</reference>
<evidence type="ECO:0000313" key="2">
    <source>
        <dbReference type="Proteomes" id="UP000233837"/>
    </source>
</evidence>
<reference evidence="1 2" key="1">
    <citation type="journal article" date="2016" name="Sci. Rep.">
        <title>The Dendrobium catenatum Lindl. genome sequence provides insights into polysaccharide synthase, floral development and adaptive evolution.</title>
        <authorList>
            <person name="Zhang G.Q."/>
            <person name="Xu Q."/>
            <person name="Bian C."/>
            <person name="Tsai W.C."/>
            <person name="Yeh C.M."/>
            <person name="Liu K.W."/>
            <person name="Yoshida K."/>
            <person name="Zhang L.S."/>
            <person name="Chang S.B."/>
            <person name="Chen F."/>
            <person name="Shi Y."/>
            <person name="Su Y.Y."/>
            <person name="Zhang Y.Q."/>
            <person name="Chen L.J."/>
            <person name="Yin Y."/>
            <person name="Lin M."/>
            <person name="Huang H."/>
            <person name="Deng H."/>
            <person name="Wang Z.W."/>
            <person name="Zhu S.L."/>
            <person name="Zhao X."/>
            <person name="Deng C."/>
            <person name="Niu S.C."/>
            <person name="Huang J."/>
            <person name="Wang M."/>
            <person name="Liu G.H."/>
            <person name="Yang H.J."/>
            <person name="Xiao X.J."/>
            <person name="Hsiao Y.Y."/>
            <person name="Wu W.L."/>
            <person name="Chen Y.Y."/>
            <person name="Mitsuda N."/>
            <person name="Ohme-Takagi M."/>
            <person name="Luo Y.B."/>
            <person name="Van de Peer Y."/>
            <person name="Liu Z.J."/>
        </authorList>
    </citation>
    <scope>NUCLEOTIDE SEQUENCE [LARGE SCALE GENOMIC DNA]</scope>
    <source>
        <tissue evidence="1">The whole plant</tissue>
    </source>
</reference>
<accession>A0A2I0W626</accession>
<dbReference type="PANTHER" id="PTHR47718:SF17">
    <property type="entry name" value="PROTEIN FAR1-RELATED SEQUENCE 5-LIKE"/>
    <property type="match status" value="1"/>
</dbReference>
<name>A0A2I0W626_9ASPA</name>
<dbReference type="PANTHER" id="PTHR47718">
    <property type="entry name" value="OS01G0519700 PROTEIN"/>
    <property type="match status" value="1"/>
</dbReference>
<dbReference type="AlphaFoldDB" id="A0A2I0W626"/>
<sequence>MFSWDVQYDEHDRLLNFFWVNGRSRIDYECFEDVLIFYTSYMLNKYNFVCAPFVGVNHH</sequence>
<keyword evidence="2" id="KW-1185">Reference proteome</keyword>
<dbReference type="Proteomes" id="UP000233837">
    <property type="component" value="Unassembled WGS sequence"/>
</dbReference>